<evidence type="ECO:0000256" key="1">
    <source>
        <dbReference type="ARBA" id="ARBA00009296"/>
    </source>
</evidence>
<feature type="binding site" evidence="7">
    <location>
        <position position="17"/>
    </location>
    <ligand>
        <name>Zn(2+)</name>
        <dbReference type="ChEBI" id="CHEBI:29105"/>
    </ligand>
</feature>
<dbReference type="InterPro" id="IPR002150">
    <property type="entry name" value="Ribosomal_bL31"/>
</dbReference>
<keyword evidence="4 7" id="KW-0689">Ribosomal protein</keyword>
<evidence type="ECO:0000256" key="7">
    <source>
        <dbReference type="HAMAP-Rule" id="MF_00501"/>
    </source>
</evidence>
<evidence type="ECO:0000256" key="8">
    <source>
        <dbReference type="SAM" id="MobiDB-lite"/>
    </source>
</evidence>
<evidence type="ECO:0000256" key="6">
    <source>
        <dbReference type="ARBA" id="ARBA00035687"/>
    </source>
</evidence>
<dbReference type="GO" id="GO:0003735">
    <property type="term" value="F:structural constituent of ribosome"/>
    <property type="evidence" value="ECO:0007669"/>
    <property type="project" value="InterPro"/>
</dbReference>
<evidence type="ECO:0000256" key="4">
    <source>
        <dbReference type="ARBA" id="ARBA00022980"/>
    </source>
</evidence>
<keyword evidence="5 7" id="KW-0687">Ribonucleoprotein</keyword>
<dbReference type="GO" id="GO:1990904">
    <property type="term" value="C:ribonucleoprotein complex"/>
    <property type="evidence" value="ECO:0007669"/>
    <property type="project" value="UniProtKB-KW"/>
</dbReference>
<evidence type="ECO:0000313" key="10">
    <source>
        <dbReference type="Proteomes" id="UP000233414"/>
    </source>
</evidence>
<feature type="binding site" evidence="7">
    <location>
        <position position="40"/>
    </location>
    <ligand>
        <name>Zn(2+)</name>
        <dbReference type="ChEBI" id="CHEBI:29105"/>
    </ligand>
</feature>
<sequence length="125" mass="14485">MKKNIHPTYYSDAKIICACGNNFTIGSTIKEIHVEICSHCHPFYTGKQKLIDTAGRLDRFKLRSAKKEILNKKVIDAKKIKIEPKEKIETEIKPKVKPEKKIKLNVDSKKKKETKIKPIKKIEKK</sequence>
<evidence type="ECO:0000256" key="5">
    <source>
        <dbReference type="ARBA" id="ARBA00023274"/>
    </source>
</evidence>
<dbReference type="Proteomes" id="UP000233414">
    <property type="component" value="Unassembled WGS sequence"/>
</dbReference>
<comment type="cofactor">
    <cofactor evidence="7">
        <name>Zn(2+)</name>
        <dbReference type="ChEBI" id="CHEBI:29105"/>
    </cofactor>
    <text evidence="7">Binds 1 zinc ion per subunit.</text>
</comment>
<reference evidence="9 10" key="1">
    <citation type="journal article" date="2017" name="ISME J.">
        <title>Potential for microbial H2 and metal transformations associated with novel bacteria and archaea in deep terrestrial subsurface sediments.</title>
        <authorList>
            <person name="Hernsdorf A.W."/>
            <person name="Amano Y."/>
            <person name="Miyakawa K."/>
            <person name="Ise K."/>
            <person name="Suzuki Y."/>
            <person name="Anantharaman K."/>
            <person name="Probst A."/>
            <person name="Burstein D."/>
            <person name="Thomas B.C."/>
            <person name="Banfield J.F."/>
        </authorList>
    </citation>
    <scope>NUCLEOTIDE SEQUENCE [LARGE SCALE GENOMIC DNA]</scope>
    <source>
        <strain evidence="9">HGW-Kuenenbacteria-1</strain>
    </source>
</reference>
<evidence type="ECO:0000256" key="3">
    <source>
        <dbReference type="ARBA" id="ARBA00022884"/>
    </source>
</evidence>
<dbReference type="PANTHER" id="PTHR33280">
    <property type="entry name" value="50S RIBOSOMAL PROTEIN L31, CHLOROPLASTIC"/>
    <property type="match status" value="1"/>
</dbReference>
<name>A0A2N1UN37_9BACT</name>
<keyword evidence="7" id="KW-0479">Metal-binding</keyword>
<dbReference type="Gene3D" id="4.10.830.30">
    <property type="entry name" value="Ribosomal protein L31"/>
    <property type="match status" value="1"/>
</dbReference>
<dbReference type="NCBIfam" id="TIGR00105">
    <property type="entry name" value="L31"/>
    <property type="match status" value="1"/>
</dbReference>
<dbReference type="PANTHER" id="PTHR33280:SF1">
    <property type="entry name" value="LARGE RIBOSOMAL SUBUNIT PROTEIN BL31C"/>
    <property type="match status" value="1"/>
</dbReference>
<dbReference type="GO" id="GO:0005840">
    <property type="term" value="C:ribosome"/>
    <property type="evidence" value="ECO:0007669"/>
    <property type="project" value="UniProtKB-KW"/>
</dbReference>
<evidence type="ECO:0000256" key="2">
    <source>
        <dbReference type="ARBA" id="ARBA00022730"/>
    </source>
</evidence>
<dbReference type="GO" id="GO:0006412">
    <property type="term" value="P:translation"/>
    <property type="evidence" value="ECO:0007669"/>
    <property type="project" value="UniProtKB-UniRule"/>
</dbReference>
<dbReference type="PRINTS" id="PR01249">
    <property type="entry name" value="RIBOSOMALL31"/>
</dbReference>
<keyword evidence="7" id="KW-0862">Zinc</keyword>
<dbReference type="InterPro" id="IPR034704">
    <property type="entry name" value="Ribosomal_bL28/bL31-like_sf"/>
</dbReference>
<comment type="function">
    <text evidence="7">Binds the 23S rRNA.</text>
</comment>
<keyword evidence="3 7" id="KW-0694">RNA-binding</keyword>
<dbReference type="InterPro" id="IPR027491">
    <property type="entry name" value="Ribosomal_bL31_A"/>
</dbReference>
<dbReference type="SUPFAM" id="SSF143800">
    <property type="entry name" value="L28p-like"/>
    <property type="match status" value="1"/>
</dbReference>
<dbReference type="Pfam" id="PF01197">
    <property type="entry name" value="Ribosomal_L31"/>
    <property type="match status" value="1"/>
</dbReference>
<dbReference type="GO" id="GO:0019843">
    <property type="term" value="F:rRNA binding"/>
    <property type="evidence" value="ECO:0007669"/>
    <property type="project" value="UniProtKB-KW"/>
</dbReference>
<evidence type="ECO:0000313" key="9">
    <source>
        <dbReference type="EMBL" id="PKL72201.1"/>
    </source>
</evidence>
<feature type="binding site" evidence="7">
    <location>
        <position position="19"/>
    </location>
    <ligand>
        <name>Zn(2+)</name>
        <dbReference type="ChEBI" id="CHEBI:29105"/>
    </ligand>
</feature>
<feature type="region of interest" description="Disordered" evidence="8">
    <location>
        <begin position="103"/>
        <end position="125"/>
    </location>
</feature>
<keyword evidence="2 7" id="KW-0699">rRNA-binding</keyword>
<accession>A0A2N1UN37</accession>
<dbReference type="InterPro" id="IPR042105">
    <property type="entry name" value="Ribosomal_bL31_sf"/>
</dbReference>
<dbReference type="GO" id="GO:0046872">
    <property type="term" value="F:metal ion binding"/>
    <property type="evidence" value="ECO:0007669"/>
    <property type="project" value="UniProtKB-KW"/>
</dbReference>
<dbReference type="AlphaFoldDB" id="A0A2N1UN37"/>
<feature type="compositionally biased region" description="Basic residues" evidence="8">
    <location>
        <begin position="111"/>
        <end position="125"/>
    </location>
</feature>
<comment type="subunit">
    <text evidence="7">Part of the 50S ribosomal subunit.</text>
</comment>
<dbReference type="PROSITE" id="PS01143">
    <property type="entry name" value="RIBOSOMAL_L31"/>
    <property type="match status" value="1"/>
</dbReference>
<feature type="binding site" evidence="7">
    <location>
        <position position="37"/>
    </location>
    <ligand>
        <name>Zn(2+)</name>
        <dbReference type="ChEBI" id="CHEBI:29105"/>
    </ligand>
</feature>
<dbReference type="HAMAP" id="MF_00501">
    <property type="entry name" value="Ribosomal_bL31_1"/>
    <property type="match status" value="1"/>
</dbReference>
<comment type="similarity">
    <text evidence="1 7">Belongs to the bacterial ribosomal protein bL31 family. Type A subfamily.</text>
</comment>
<comment type="caution">
    <text evidence="9">The sequence shown here is derived from an EMBL/GenBank/DDBJ whole genome shotgun (WGS) entry which is preliminary data.</text>
</comment>
<proteinExistence type="inferred from homology"/>
<dbReference type="NCBIfam" id="NF000612">
    <property type="entry name" value="PRK00019.1"/>
    <property type="match status" value="1"/>
</dbReference>
<organism evidence="9 10">
    <name type="scientific">Candidatus Kuenenbacteria bacterium HGW-Kuenenbacteria-1</name>
    <dbReference type="NCBI Taxonomy" id="2013812"/>
    <lineage>
        <taxon>Bacteria</taxon>
        <taxon>Candidatus Kueneniibacteriota</taxon>
    </lineage>
</organism>
<protein>
    <recommendedName>
        <fullName evidence="6 7">Large ribosomal subunit protein bL31</fullName>
    </recommendedName>
</protein>
<gene>
    <name evidence="7" type="primary">rpmE</name>
    <name evidence="9" type="ORF">CVV26_02540</name>
</gene>
<dbReference type="EMBL" id="PGYQ01000012">
    <property type="protein sequence ID" value="PKL72201.1"/>
    <property type="molecule type" value="Genomic_DNA"/>
</dbReference>